<feature type="transmembrane region" description="Helical" evidence="1">
    <location>
        <begin position="110"/>
        <end position="134"/>
    </location>
</feature>
<dbReference type="EMBL" id="SMAP01000001">
    <property type="protein sequence ID" value="TCT25747.1"/>
    <property type="molecule type" value="Genomic_DNA"/>
</dbReference>
<accession>A0A4R3NAP7</accession>
<feature type="transmembrane region" description="Helical" evidence="1">
    <location>
        <begin position="196"/>
        <end position="226"/>
    </location>
</feature>
<name>A0A4R3NAP7_9GAMM</name>
<feature type="transmembrane region" description="Helical" evidence="1">
    <location>
        <begin position="12"/>
        <end position="31"/>
    </location>
</feature>
<proteinExistence type="predicted"/>
<dbReference type="Pfam" id="PF06966">
    <property type="entry name" value="DUF1295"/>
    <property type="match status" value="1"/>
</dbReference>
<dbReference type="PANTHER" id="PTHR32251:SF17">
    <property type="entry name" value="STEROID 5-ALPHA REDUCTASE C-TERMINAL DOMAIN-CONTAINING PROTEIN"/>
    <property type="match status" value="1"/>
</dbReference>
<keyword evidence="1" id="KW-1133">Transmembrane helix</keyword>
<comment type="caution">
    <text evidence="2">The sequence shown here is derived from an EMBL/GenBank/DDBJ whole genome shotgun (WGS) entry which is preliminary data.</text>
</comment>
<evidence type="ECO:0000313" key="2">
    <source>
        <dbReference type="EMBL" id="TCT25747.1"/>
    </source>
</evidence>
<feature type="transmembrane region" description="Helical" evidence="1">
    <location>
        <begin position="68"/>
        <end position="89"/>
    </location>
</feature>
<dbReference type="AlphaFoldDB" id="A0A4R3NAP7"/>
<keyword evidence="1" id="KW-0812">Transmembrane</keyword>
<sequence>MHVMPWAIGQGGQLLALWLFMVVVMTLGWAWQQRHANAGIVDVLWAFGLACAAVWMAVAGSGAPTARLLVGVLGAAWGLRLALHLWVRVRGEAEDGRYRALREHWQGRQWKFFAFFQFQALLVVLFALPWLAVAGHPAPAAWQLGLALAVWIVAVAGEALADAQLARFRNDPGNRGKTCRSGLWRYSRHPNYFFEWLHWCSYAIAAIGAPLAWLGLLGPVVMYLFLRFISGIPFTEQQALRSRGEDYRDYQRRTPMLFPWFPKN</sequence>
<organism evidence="2 3">
    <name type="scientific">Thermomonas haemolytica</name>
    <dbReference type="NCBI Taxonomy" id="141949"/>
    <lineage>
        <taxon>Bacteria</taxon>
        <taxon>Pseudomonadati</taxon>
        <taxon>Pseudomonadota</taxon>
        <taxon>Gammaproteobacteria</taxon>
        <taxon>Lysobacterales</taxon>
        <taxon>Lysobacteraceae</taxon>
        <taxon>Thermomonas</taxon>
    </lineage>
</organism>
<keyword evidence="1" id="KW-0472">Membrane</keyword>
<dbReference type="PANTHER" id="PTHR32251">
    <property type="entry name" value="3-OXO-5-ALPHA-STEROID 4-DEHYDROGENASE"/>
    <property type="match status" value="1"/>
</dbReference>
<gene>
    <name evidence="2" type="ORF">EDC34_10171</name>
</gene>
<dbReference type="Proteomes" id="UP000295414">
    <property type="component" value="Unassembled WGS sequence"/>
</dbReference>
<reference evidence="2 3" key="1">
    <citation type="submission" date="2019-03" db="EMBL/GenBank/DDBJ databases">
        <title>Genomic Encyclopedia of Type Strains, Phase IV (KMG-IV): sequencing the most valuable type-strain genomes for metagenomic binning, comparative biology and taxonomic classification.</title>
        <authorList>
            <person name="Goeker M."/>
        </authorList>
    </citation>
    <scope>NUCLEOTIDE SEQUENCE [LARGE SCALE GENOMIC DNA]</scope>
    <source>
        <strain evidence="2 3">DSM 13605</strain>
    </source>
</reference>
<evidence type="ECO:0000256" key="1">
    <source>
        <dbReference type="SAM" id="Phobius"/>
    </source>
</evidence>
<evidence type="ECO:0000313" key="3">
    <source>
        <dbReference type="Proteomes" id="UP000295414"/>
    </source>
</evidence>
<dbReference type="Gene3D" id="1.20.120.1630">
    <property type="match status" value="1"/>
</dbReference>
<dbReference type="RefSeq" id="WP_425477424.1">
    <property type="nucleotide sequence ID" value="NZ_MSZW01000013.1"/>
</dbReference>
<dbReference type="PROSITE" id="PS50244">
    <property type="entry name" value="S5A_REDUCTASE"/>
    <property type="match status" value="1"/>
</dbReference>
<feature type="transmembrane region" description="Helical" evidence="1">
    <location>
        <begin position="140"/>
        <end position="161"/>
    </location>
</feature>
<dbReference type="InterPro" id="IPR010721">
    <property type="entry name" value="UstE-like"/>
</dbReference>
<feature type="transmembrane region" description="Helical" evidence="1">
    <location>
        <begin position="43"/>
        <end position="62"/>
    </location>
</feature>
<dbReference type="GO" id="GO:0016020">
    <property type="term" value="C:membrane"/>
    <property type="evidence" value="ECO:0007669"/>
    <property type="project" value="TreeGrafter"/>
</dbReference>
<protein>
    <submittedName>
        <fullName evidence="2">Steroid 5-alpha reductase family enzyme</fullName>
    </submittedName>
</protein>
<keyword evidence="3" id="KW-1185">Reference proteome</keyword>